<dbReference type="SUPFAM" id="SSF52210">
    <property type="entry name" value="Succinyl-CoA synthetase domains"/>
    <property type="match status" value="1"/>
</dbReference>
<dbReference type="HAMAP" id="MF_00558">
    <property type="entry name" value="Succ_CoA_beta"/>
    <property type="match status" value="1"/>
</dbReference>
<evidence type="ECO:0000256" key="6">
    <source>
        <dbReference type="ARBA" id="ARBA00022840"/>
    </source>
</evidence>
<dbReference type="PANTHER" id="PTHR11815:SF1">
    <property type="entry name" value="SUCCINATE--COA LIGASE [ADP-FORMING] SUBUNIT BETA, MITOCHONDRIAL"/>
    <property type="match status" value="1"/>
</dbReference>
<dbReference type="Gene3D" id="3.40.50.261">
    <property type="entry name" value="Succinyl-CoA synthetase domains"/>
    <property type="match status" value="1"/>
</dbReference>
<feature type="binding site" evidence="10">
    <location>
        <position position="294"/>
    </location>
    <ligand>
        <name>substrate</name>
        <note>ligand shared with subunit alpha</note>
    </ligand>
</feature>
<dbReference type="STRING" id="135208.A0A4Z0A732"/>
<accession>A0A4Z0A732</accession>
<dbReference type="Pfam" id="PF08442">
    <property type="entry name" value="ATP-grasp_2"/>
    <property type="match status" value="1"/>
</dbReference>
<dbReference type="InterPro" id="IPR017866">
    <property type="entry name" value="Succ-CoA_synthase_bsu_CS"/>
</dbReference>
<feature type="binding site" evidence="10">
    <location>
        <begin position="75"/>
        <end position="77"/>
    </location>
    <ligand>
        <name>ATP</name>
        <dbReference type="ChEBI" id="CHEBI:30616"/>
    </ligand>
</feature>
<reference evidence="13 14" key="1">
    <citation type="submission" date="2019-02" db="EMBL/GenBank/DDBJ databases">
        <title>Genome sequencing of the rare red list fungi Hericium alpestre (H. flagellum).</title>
        <authorList>
            <person name="Buettner E."/>
            <person name="Kellner H."/>
        </authorList>
    </citation>
    <scope>NUCLEOTIDE SEQUENCE [LARGE SCALE GENOMIC DNA]</scope>
    <source>
        <strain evidence="13 14">DSM 108284</strain>
    </source>
</reference>
<comment type="subunit">
    <text evidence="9">Heterodimer of an alpha and a beta subunit. The beta subunit determines specificity for GTP.</text>
</comment>
<dbReference type="NCBIfam" id="TIGR01016">
    <property type="entry name" value="sucCoAbeta"/>
    <property type="match status" value="1"/>
</dbReference>
<evidence type="ECO:0000256" key="10">
    <source>
        <dbReference type="HAMAP-Rule" id="MF_03219"/>
    </source>
</evidence>
<dbReference type="EMBL" id="SFCI01000145">
    <property type="protein sequence ID" value="TFY82071.1"/>
    <property type="molecule type" value="Genomic_DNA"/>
</dbReference>
<dbReference type="NCBIfam" id="NF001913">
    <property type="entry name" value="PRK00696.1"/>
    <property type="match status" value="1"/>
</dbReference>
<dbReference type="FunFam" id="3.40.50.261:FF:000001">
    <property type="entry name" value="Succinate--CoA ligase [ADP-forming] subunit beta"/>
    <property type="match status" value="1"/>
</dbReference>
<dbReference type="InterPro" id="IPR011761">
    <property type="entry name" value="ATP-grasp"/>
</dbReference>
<evidence type="ECO:0000256" key="7">
    <source>
        <dbReference type="ARBA" id="ARBA00022842"/>
    </source>
</evidence>
<dbReference type="Gene3D" id="3.30.1490.20">
    <property type="entry name" value="ATP-grasp fold, A domain"/>
    <property type="match status" value="1"/>
</dbReference>
<evidence type="ECO:0000256" key="1">
    <source>
        <dbReference type="ARBA" id="ARBA00005064"/>
    </source>
</evidence>
<keyword evidence="2 10" id="KW-0816">Tricarboxylic acid cycle</keyword>
<dbReference type="AlphaFoldDB" id="A0A4Z0A732"/>
<dbReference type="PANTHER" id="PTHR11815">
    <property type="entry name" value="SUCCINYL-COA SYNTHETASE BETA CHAIN"/>
    <property type="match status" value="1"/>
</dbReference>
<comment type="pathway">
    <text evidence="1 10">Carbohydrate metabolism; tricarboxylic acid cycle; succinate from succinyl-CoA (ligase route): step 1/1.</text>
</comment>
<feature type="binding site" evidence="10">
    <location>
        <position position="68"/>
    </location>
    <ligand>
        <name>ATP</name>
        <dbReference type="ChEBI" id="CHEBI:30616"/>
    </ligand>
</feature>
<dbReference type="GO" id="GO:0006104">
    <property type="term" value="P:succinyl-CoA metabolic process"/>
    <property type="evidence" value="ECO:0007669"/>
    <property type="project" value="TreeGrafter"/>
</dbReference>
<gene>
    <name evidence="13" type="ORF">EWM64_g1943</name>
</gene>
<comment type="catalytic activity">
    <reaction evidence="10">
        <text>succinate + ATP + CoA = succinyl-CoA + ADP + phosphate</text>
        <dbReference type="Rhea" id="RHEA:17661"/>
        <dbReference type="ChEBI" id="CHEBI:30031"/>
        <dbReference type="ChEBI" id="CHEBI:30616"/>
        <dbReference type="ChEBI" id="CHEBI:43474"/>
        <dbReference type="ChEBI" id="CHEBI:57287"/>
        <dbReference type="ChEBI" id="CHEBI:57292"/>
        <dbReference type="ChEBI" id="CHEBI:456216"/>
        <dbReference type="EC" id="6.2.1.5"/>
    </reaction>
</comment>
<dbReference type="InterPro" id="IPR013650">
    <property type="entry name" value="ATP-grasp_succ-CoA_synth-type"/>
</dbReference>
<feature type="binding site" evidence="10">
    <location>
        <begin position="351"/>
        <end position="353"/>
    </location>
    <ligand>
        <name>substrate</name>
        <note>ligand shared with subunit alpha</note>
    </ligand>
</feature>
<evidence type="ECO:0000256" key="3">
    <source>
        <dbReference type="ARBA" id="ARBA00022598"/>
    </source>
</evidence>
<dbReference type="InterPro" id="IPR005809">
    <property type="entry name" value="Succ_CoA_ligase-like_bsu"/>
</dbReference>
<keyword evidence="10" id="KW-0496">Mitochondrion</keyword>
<keyword evidence="7 10" id="KW-0460">Magnesium</keyword>
<feature type="binding site" evidence="10">
    <location>
        <position position="229"/>
    </location>
    <ligand>
        <name>Mg(2+)</name>
        <dbReference type="ChEBI" id="CHEBI:18420"/>
    </ligand>
</feature>
<keyword evidence="3 10" id="KW-0436">Ligase</keyword>
<keyword evidence="6 10" id="KW-0067">ATP-binding</keyword>
<keyword evidence="14" id="KW-1185">Reference proteome</keyword>
<dbReference type="Pfam" id="PF00549">
    <property type="entry name" value="Ligase_CoA"/>
    <property type="match status" value="1"/>
</dbReference>
<dbReference type="FunFam" id="3.30.1490.20:FF:000004">
    <property type="entry name" value="Succinate--CoA ligase [ADP-forming] subunit beta, mitochondrial"/>
    <property type="match status" value="1"/>
</dbReference>
<sequence length="417" mass="44818">MLASLRKAGSFARAASASQRRFLSIHEYQSVKLLNSYGIPTPKGIPAHTPEEAFEAARVFADGGSMIKAQVLAGGRGKGRFDNGLQGGVHKVESPEQAKEYASKMLGAKLITKQTGPGGRICNTVMLAERRVPAHEYYVAVLNDRASQGVVLVVSNQGGMNIEEVAAKDPKAIITTPIPLATGLTKETALEVANKLGFTSQEATNEAADIFINLYKIFKDKDATQIEINPMAETTDGKVLCMDAKFGFDDNAEFRQPEVFALRDITQEEPSEVEARKANLNFIKLDGNIGCLVNGAGLAMATMDVLALHGGQPANFLDVGGGATPDTVKKAFEILIEDPKVKSIFINIFGGIMRCDYIAEGLIKAAKELSLTIPLVVRLKGTKEPEAKQMIRESGLKIHAFDGLDDAAEEAVKFGHV</sequence>
<comment type="function">
    <text evidence="10">Succinyl-CoA synthetase functions in the citric acid cycle (TCA), coupling the hydrolysis of succinyl-CoA to the synthesis of ATP and thus represents the only step of substrate-level phosphorylation in the TCA. The beta subunit provides nucleotide specificity of the enzyme and binds the substrate succinate, while the binding sites for coenzyme A and phosphate are found in the alpha subunit.</text>
</comment>
<evidence type="ECO:0000256" key="9">
    <source>
        <dbReference type="ARBA" id="ARBA00063570"/>
    </source>
</evidence>
<dbReference type="EC" id="6.2.1.5" evidence="10"/>
<dbReference type="OrthoDB" id="1552at2759"/>
<keyword evidence="8" id="KW-0809">Transit peptide</keyword>
<dbReference type="InterPro" id="IPR016102">
    <property type="entry name" value="Succinyl-CoA_synth-like"/>
</dbReference>
<dbReference type="InterPro" id="IPR005811">
    <property type="entry name" value="SUCC_ACL_C"/>
</dbReference>
<name>A0A4Z0A732_9AGAM</name>
<keyword evidence="4 10" id="KW-0479">Metal-binding</keyword>
<dbReference type="Gene3D" id="3.30.470.20">
    <property type="entry name" value="ATP-grasp fold, B domain"/>
    <property type="match status" value="1"/>
</dbReference>
<feature type="binding site" evidence="10">
    <location>
        <position position="243"/>
    </location>
    <ligand>
        <name>Mg(2+)</name>
        <dbReference type="ChEBI" id="CHEBI:18420"/>
    </ligand>
</feature>
<dbReference type="PIRSF" id="PIRSF001554">
    <property type="entry name" value="SucCS_beta"/>
    <property type="match status" value="1"/>
</dbReference>
<feature type="domain" description="ATP-grasp" evidence="12">
    <location>
        <begin position="31"/>
        <end position="259"/>
    </location>
</feature>
<comment type="subcellular location">
    <subcellularLocation>
        <location evidence="10">Mitochondrion</location>
    </subcellularLocation>
</comment>
<evidence type="ECO:0000256" key="11">
    <source>
        <dbReference type="RuleBase" id="RU361258"/>
    </source>
</evidence>
<dbReference type="PROSITE" id="PS50975">
    <property type="entry name" value="ATP_GRASP"/>
    <property type="match status" value="1"/>
</dbReference>
<dbReference type="GO" id="GO:0042709">
    <property type="term" value="C:succinate-CoA ligase complex"/>
    <property type="evidence" value="ECO:0007669"/>
    <property type="project" value="TreeGrafter"/>
</dbReference>
<evidence type="ECO:0000256" key="8">
    <source>
        <dbReference type="ARBA" id="ARBA00022946"/>
    </source>
</evidence>
<dbReference type="UniPathway" id="UPA00223">
    <property type="reaction ID" value="UER00999"/>
</dbReference>
<evidence type="ECO:0000259" key="12">
    <source>
        <dbReference type="PROSITE" id="PS50975"/>
    </source>
</evidence>
<evidence type="ECO:0000313" key="13">
    <source>
        <dbReference type="EMBL" id="TFY82071.1"/>
    </source>
</evidence>
<dbReference type="GO" id="GO:0004775">
    <property type="term" value="F:succinate-CoA ligase (ADP-forming) activity"/>
    <property type="evidence" value="ECO:0007669"/>
    <property type="project" value="UniProtKB-UniRule"/>
</dbReference>
<comment type="cofactor">
    <cofactor evidence="10">
        <name>Mg(2+)</name>
        <dbReference type="ChEBI" id="CHEBI:18420"/>
    </cofactor>
    <text evidence="10">Binds 1 Mg(2+) ion per subunit.</text>
</comment>
<organism evidence="13 14">
    <name type="scientific">Hericium alpestre</name>
    <dbReference type="NCBI Taxonomy" id="135208"/>
    <lineage>
        <taxon>Eukaryota</taxon>
        <taxon>Fungi</taxon>
        <taxon>Dikarya</taxon>
        <taxon>Basidiomycota</taxon>
        <taxon>Agaricomycotina</taxon>
        <taxon>Agaricomycetes</taxon>
        <taxon>Russulales</taxon>
        <taxon>Hericiaceae</taxon>
        <taxon>Hericium</taxon>
    </lineage>
</organism>
<proteinExistence type="inferred from homology"/>
<dbReference type="FunFam" id="3.30.470.20:FF:000002">
    <property type="entry name" value="Succinate--CoA ligase [ADP-forming] subunit beta"/>
    <property type="match status" value="1"/>
</dbReference>
<dbReference type="SUPFAM" id="SSF56059">
    <property type="entry name" value="Glutathione synthetase ATP-binding domain-like"/>
    <property type="match status" value="1"/>
</dbReference>
<evidence type="ECO:0000256" key="4">
    <source>
        <dbReference type="ARBA" id="ARBA00022723"/>
    </source>
</evidence>
<evidence type="ECO:0000256" key="2">
    <source>
        <dbReference type="ARBA" id="ARBA00022532"/>
    </source>
</evidence>
<dbReference type="GO" id="GO:0006099">
    <property type="term" value="P:tricarboxylic acid cycle"/>
    <property type="evidence" value="ECO:0007669"/>
    <property type="project" value="UniProtKB-UniRule"/>
</dbReference>
<evidence type="ECO:0000313" key="14">
    <source>
        <dbReference type="Proteomes" id="UP000298061"/>
    </source>
</evidence>
<protein>
    <recommendedName>
        <fullName evidence="10">Succinate--CoA ligase [ADP-forming] subunit beta, mitochondrial</fullName>
        <ecNumber evidence="10">6.2.1.5</ecNumber>
    </recommendedName>
    <alternativeName>
        <fullName evidence="10">Succinyl-CoA synthetase beta chain</fullName>
        <shortName evidence="10">SCS-beta</shortName>
    </alternativeName>
</protein>
<comment type="caution">
    <text evidence="13">The sequence shown here is derived from an EMBL/GenBank/DDBJ whole genome shotgun (WGS) entry which is preliminary data.</text>
</comment>
<keyword evidence="5 10" id="KW-0547">Nucleotide-binding</keyword>
<dbReference type="GO" id="GO:0005524">
    <property type="term" value="F:ATP binding"/>
    <property type="evidence" value="ECO:0007669"/>
    <property type="project" value="UniProtKB-UniRule"/>
</dbReference>
<dbReference type="GO" id="GO:0005739">
    <property type="term" value="C:mitochondrion"/>
    <property type="evidence" value="ECO:0007669"/>
    <property type="project" value="UniProtKB-SubCell"/>
</dbReference>
<dbReference type="PROSITE" id="PS01217">
    <property type="entry name" value="SUCCINYL_COA_LIG_3"/>
    <property type="match status" value="1"/>
</dbReference>
<evidence type="ECO:0000256" key="5">
    <source>
        <dbReference type="ARBA" id="ARBA00022741"/>
    </source>
</evidence>
<feature type="binding site" evidence="10">
    <location>
        <position position="136"/>
    </location>
    <ligand>
        <name>ATP</name>
        <dbReference type="ChEBI" id="CHEBI:30616"/>
    </ligand>
</feature>
<dbReference type="InterPro" id="IPR013815">
    <property type="entry name" value="ATP_grasp_subdomain_1"/>
</dbReference>
<dbReference type="Proteomes" id="UP000298061">
    <property type="component" value="Unassembled WGS sequence"/>
</dbReference>
<comment type="similarity">
    <text evidence="10 11">Belongs to the succinate/malate CoA ligase beta subunit family.</text>
</comment>
<dbReference type="GO" id="GO:0000287">
    <property type="term" value="F:magnesium ion binding"/>
    <property type="evidence" value="ECO:0007669"/>
    <property type="project" value="UniProtKB-UniRule"/>
</dbReference>